<sequence>MTQKIRWGIAGLGNIAHRFTKDLIAHVENGELFAVAARDLGRAEEFSKQYGCETSYGSYVELANDSNIDAIYVATIHPFHKELIKLFLKNGKHVLVEKPALTNLADWDAMAALAKSNGLLLAEAMKSVTFPAYRAMKQFILDNKVEITSVEASFGNWHEYDGAWHLFNPKLCGGATLDVGVYGLWLYADLCRLAGCAINIPTVEYVQDNEQSKVDENATFSFDDPLKGRICASITRDLPRNAIIRGPELEIVMHEKWWSSSTIDITYQGEVTQIAMPIKGGGFANEIEHFSSLLQNNVHQSDLLNHETSRNVVRVMETCLNRGGYASLVQSSEK</sequence>
<comment type="similarity">
    <text evidence="1">Belongs to the Gfo/Idh/MocA family.</text>
</comment>
<proteinExistence type="inferred from homology"/>
<feature type="domain" description="Gfo/Idh/MocA-like oxidoreductase N-terminal" evidence="3">
    <location>
        <begin position="5"/>
        <end position="122"/>
    </location>
</feature>
<reference evidence="4" key="1">
    <citation type="submission" date="2023-01" db="EMBL/GenBank/DDBJ databases">
        <title>Vibrio sp. CB1-14 genome sequencing.</title>
        <authorList>
            <person name="Otstavnykh N."/>
            <person name="Isaeva M."/>
            <person name="Meleshko D."/>
        </authorList>
    </citation>
    <scope>NUCLEOTIDE SEQUENCE</scope>
    <source>
        <strain evidence="4">CB1-14</strain>
    </source>
</reference>
<dbReference type="InterPro" id="IPR036291">
    <property type="entry name" value="NAD(P)-bd_dom_sf"/>
</dbReference>
<dbReference type="Gene3D" id="3.30.360.10">
    <property type="entry name" value="Dihydrodipicolinate Reductase, domain 2"/>
    <property type="match status" value="1"/>
</dbReference>
<evidence type="ECO:0000256" key="1">
    <source>
        <dbReference type="ARBA" id="ARBA00010928"/>
    </source>
</evidence>
<dbReference type="GO" id="GO:0016491">
    <property type="term" value="F:oxidoreductase activity"/>
    <property type="evidence" value="ECO:0007669"/>
    <property type="project" value="UniProtKB-KW"/>
</dbReference>
<evidence type="ECO:0000313" key="4">
    <source>
        <dbReference type="EMBL" id="XCD15348.1"/>
    </source>
</evidence>
<dbReference type="PANTHER" id="PTHR22604">
    <property type="entry name" value="OXIDOREDUCTASES"/>
    <property type="match status" value="1"/>
</dbReference>
<dbReference type="AlphaFoldDB" id="A0AAU8BGD7"/>
<dbReference type="Gene3D" id="3.40.50.720">
    <property type="entry name" value="NAD(P)-binding Rossmann-like Domain"/>
    <property type="match status" value="1"/>
</dbReference>
<organism evidence="4">
    <name type="scientific">Vibrio chaetopteri</name>
    <dbReference type="NCBI Taxonomy" id="3016528"/>
    <lineage>
        <taxon>Bacteria</taxon>
        <taxon>Pseudomonadati</taxon>
        <taxon>Pseudomonadota</taxon>
        <taxon>Gammaproteobacteria</taxon>
        <taxon>Vibrionales</taxon>
        <taxon>Vibrionaceae</taxon>
        <taxon>Vibrio</taxon>
    </lineage>
</organism>
<evidence type="ECO:0000256" key="2">
    <source>
        <dbReference type="ARBA" id="ARBA00023002"/>
    </source>
</evidence>
<protein>
    <submittedName>
        <fullName evidence="4">Gfo/Idh/MocA family protein</fullName>
    </submittedName>
</protein>
<name>A0AAU8BGD7_9VIBR</name>
<accession>A0AAU8BGD7</accession>
<dbReference type="InterPro" id="IPR000683">
    <property type="entry name" value="Gfo/Idh/MocA-like_OxRdtase_N"/>
</dbReference>
<dbReference type="KEGG" id="vck:PG915_12235"/>
<evidence type="ECO:0000259" key="3">
    <source>
        <dbReference type="Pfam" id="PF01408"/>
    </source>
</evidence>
<dbReference type="EMBL" id="CP115920">
    <property type="protein sequence ID" value="XCD15348.1"/>
    <property type="molecule type" value="Genomic_DNA"/>
</dbReference>
<gene>
    <name evidence="4" type="ORF">PG915_12235</name>
</gene>
<dbReference type="RefSeq" id="WP_353496770.1">
    <property type="nucleotide sequence ID" value="NZ_CP115920.1"/>
</dbReference>
<keyword evidence="2" id="KW-0560">Oxidoreductase</keyword>
<dbReference type="InterPro" id="IPR050984">
    <property type="entry name" value="Gfo/Idh/MocA_domain"/>
</dbReference>
<dbReference type="SUPFAM" id="SSF55347">
    <property type="entry name" value="Glyceraldehyde-3-phosphate dehydrogenase-like, C-terminal domain"/>
    <property type="match status" value="1"/>
</dbReference>
<dbReference type="SUPFAM" id="SSF51735">
    <property type="entry name" value="NAD(P)-binding Rossmann-fold domains"/>
    <property type="match status" value="1"/>
</dbReference>
<dbReference type="PANTHER" id="PTHR22604:SF105">
    <property type="entry name" value="TRANS-1,2-DIHYDROBENZENE-1,2-DIOL DEHYDROGENASE"/>
    <property type="match status" value="1"/>
</dbReference>
<dbReference type="Pfam" id="PF01408">
    <property type="entry name" value="GFO_IDH_MocA"/>
    <property type="match status" value="1"/>
</dbReference>
<dbReference type="GO" id="GO:0000166">
    <property type="term" value="F:nucleotide binding"/>
    <property type="evidence" value="ECO:0007669"/>
    <property type="project" value="InterPro"/>
</dbReference>